<evidence type="ECO:0000313" key="6">
    <source>
        <dbReference type="EMBL" id="QTN35885.1"/>
    </source>
</evidence>
<dbReference type="EMBL" id="CP060010">
    <property type="protein sequence ID" value="QTN35885.1"/>
    <property type="molecule type" value="Genomic_DNA"/>
</dbReference>
<organism evidence="6 7">
    <name type="scientific">Cognatishimia activa</name>
    <dbReference type="NCBI Taxonomy" id="1715691"/>
    <lineage>
        <taxon>Bacteria</taxon>
        <taxon>Pseudomonadati</taxon>
        <taxon>Pseudomonadota</taxon>
        <taxon>Alphaproteobacteria</taxon>
        <taxon>Rhodobacterales</taxon>
        <taxon>Paracoccaceae</taxon>
        <taxon>Cognatishimia</taxon>
    </lineage>
</organism>
<dbReference type="KEGG" id="cact:HZ995_15690"/>
<dbReference type="PANTHER" id="PTHR30055">
    <property type="entry name" value="HTH-TYPE TRANSCRIPTIONAL REGULATOR RUTR"/>
    <property type="match status" value="1"/>
</dbReference>
<dbReference type="PROSITE" id="PS50977">
    <property type="entry name" value="HTH_TETR_2"/>
    <property type="match status" value="1"/>
</dbReference>
<feature type="domain" description="HTH tetR-type" evidence="5">
    <location>
        <begin position="9"/>
        <end position="69"/>
    </location>
</feature>
<sequence>MADTVTQKDSKTEAIMMAAFETFRAYGFRRTSMEDIAKAAGMSRAALYLHFRNKEDIQRSMTVAYYDSVASKVEEAFSQEGSVADLLTAAFAEHAGETFKLLLESPHGDELLDTHNSASHAEAKTGQEKVAKVYADWLQREASAKRLSLEAYGSDAAVVADIMGLALYGLKAGQSDYAGFDNRRDVLARMLAASLTA</sequence>
<evidence type="ECO:0000259" key="5">
    <source>
        <dbReference type="PROSITE" id="PS50977"/>
    </source>
</evidence>
<accession>A0A975EPM1</accession>
<dbReference type="AlphaFoldDB" id="A0A975EPM1"/>
<dbReference type="GO" id="GO:0003700">
    <property type="term" value="F:DNA-binding transcription factor activity"/>
    <property type="evidence" value="ECO:0007669"/>
    <property type="project" value="TreeGrafter"/>
</dbReference>
<protein>
    <submittedName>
        <fullName evidence="6">TetR/AcrR family transcriptional regulator</fullName>
    </submittedName>
</protein>
<dbReference type="PRINTS" id="PR00455">
    <property type="entry name" value="HTHTETR"/>
</dbReference>
<name>A0A975EPM1_9RHOB</name>
<evidence type="ECO:0000313" key="7">
    <source>
        <dbReference type="Proteomes" id="UP000665026"/>
    </source>
</evidence>
<evidence type="ECO:0000256" key="3">
    <source>
        <dbReference type="ARBA" id="ARBA00023163"/>
    </source>
</evidence>
<keyword evidence="3" id="KW-0804">Transcription</keyword>
<dbReference type="RefSeq" id="WP_209356587.1">
    <property type="nucleotide sequence ID" value="NZ_CP060010.1"/>
</dbReference>
<dbReference type="Proteomes" id="UP000665026">
    <property type="component" value="Chromosome"/>
</dbReference>
<dbReference type="InterPro" id="IPR050109">
    <property type="entry name" value="HTH-type_TetR-like_transc_reg"/>
</dbReference>
<dbReference type="InterPro" id="IPR001647">
    <property type="entry name" value="HTH_TetR"/>
</dbReference>
<evidence type="ECO:0000256" key="2">
    <source>
        <dbReference type="ARBA" id="ARBA00023125"/>
    </source>
</evidence>
<dbReference type="Gene3D" id="1.10.357.10">
    <property type="entry name" value="Tetracycline Repressor, domain 2"/>
    <property type="match status" value="1"/>
</dbReference>
<gene>
    <name evidence="6" type="ORF">HZ995_15690</name>
</gene>
<dbReference type="PANTHER" id="PTHR30055:SF234">
    <property type="entry name" value="HTH-TYPE TRANSCRIPTIONAL REGULATOR BETI"/>
    <property type="match status" value="1"/>
</dbReference>
<evidence type="ECO:0000256" key="4">
    <source>
        <dbReference type="PROSITE-ProRule" id="PRU00335"/>
    </source>
</evidence>
<proteinExistence type="predicted"/>
<keyword evidence="2 4" id="KW-0238">DNA-binding</keyword>
<keyword evidence="1" id="KW-0805">Transcription regulation</keyword>
<reference evidence="6" key="1">
    <citation type="submission" date="2020-07" db="EMBL/GenBank/DDBJ databases">
        <title>Genome sequences of bacteria associated with the marine, planktonic diatom Thalassiosira profunda strain ECT2AJA-044.</title>
        <authorList>
            <person name="Gargas C.B."/>
            <person name="Roberts W.R."/>
            <person name="Alverson A.J."/>
        </authorList>
    </citation>
    <scope>NUCLEOTIDE SEQUENCE</scope>
    <source>
        <strain evidence="6">ECT2AJA-044</strain>
    </source>
</reference>
<evidence type="ECO:0000256" key="1">
    <source>
        <dbReference type="ARBA" id="ARBA00023015"/>
    </source>
</evidence>
<dbReference type="GO" id="GO:0000976">
    <property type="term" value="F:transcription cis-regulatory region binding"/>
    <property type="evidence" value="ECO:0007669"/>
    <property type="project" value="TreeGrafter"/>
</dbReference>
<dbReference type="Pfam" id="PF00440">
    <property type="entry name" value="TetR_N"/>
    <property type="match status" value="1"/>
</dbReference>
<dbReference type="InterPro" id="IPR009057">
    <property type="entry name" value="Homeodomain-like_sf"/>
</dbReference>
<dbReference type="SUPFAM" id="SSF46689">
    <property type="entry name" value="Homeodomain-like"/>
    <property type="match status" value="1"/>
</dbReference>
<feature type="DNA-binding region" description="H-T-H motif" evidence="4">
    <location>
        <begin position="32"/>
        <end position="51"/>
    </location>
</feature>